<dbReference type="InterPro" id="IPR050082">
    <property type="entry name" value="RNA_methyltr_RlmE"/>
</dbReference>
<gene>
    <name evidence="12" type="ORF">DCF82_14665</name>
</gene>
<evidence type="ECO:0000256" key="8">
    <source>
        <dbReference type="ARBA" id="ARBA00041995"/>
    </source>
</evidence>
<evidence type="ECO:0000256" key="6">
    <source>
        <dbReference type="ARBA" id="ARBA00038861"/>
    </source>
</evidence>
<dbReference type="PANTHER" id="PTHR10920">
    <property type="entry name" value="RIBOSOMAL RNA METHYLTRANSFERASE"/>
    <property type="match status" value="1"/>
</dbReference>
<dbReference type="Proteomes" id="UP000261325">
    <property type="component" value="Unassembled WGS sequence"/>
</dbReference>
<dbReference type="AlphaFoldDB" id="A0A3B8WQV8"/>
<evidence type="ECO:0000256" key="5">
    <source>
        <dbReference type="ARBA" id="ARBA00037569"/>
    </source>
</evidence>
<dbReference type="PANTHER" id="PTHR10920:SF18">
    <property type="entry name" value="RRNA METHYLTRANSFERASE 2, MITOCHONDRIAL"/>
    <property type="match status" value="1"/>
</dbReference>
<evidence type="ECO:0000313" key="12">
    <source>
        <dbReference type="EMBL" id="HAC29035.1"/>
    </source>
</evidence>
<dbReference type="SUPFAM" id="SSF53335">
    <property type="entry name" value="S-adenosyl-L-methionine-dependent methyltransferases"/>
    <property type="match status" value="1"/>
</dbReference>
<evidence type="ECO:0000256" key="4">
    <source>
        <dbReference type="ARBA" id="ARBA00022691"/>
    </source>
</evidence>
<evidence type="ECO:0000256" key="3">
    <source>
        <dbReference type="ARBA" id="ARBA00022679"/>
    </source>
</evidence>
<evidence type="ECO:0000256" key="9">
    <source>
        <dbReference type="ARBA" id="ARBA00042745"/>
    </source>
</evidence>
<dbReference type="Pfam" id="PF01728">
    <property type="entry name" value="FtsJ"/>
    <property type="match status" value="1"/>
</dbReference>
<dbReference type="EC" id="2.1.1.166" evidence="6"/>
<dbReference type="Gene3D" id="3.40.50.150">
    <property type="entry name" value="Vaccinia Virus protein VP39"/>
    <property type="match status" value="1"/>
</dbReference>
<dbReference type="EMBL" id="DLYI01000196">
    <property type="protein sequence ID" value="HAC29035.1"/>
    <property type="molecule type" value="Genomic_DNA"/>
</dbReference>
<name>A0A3B8WQV8_MARNT</name>
<evidence type="ECO:0000256" key="2">
    <source>
        <dbReference type="ARBA" id="ARBA00022603"/>
    </source>
</evidence>
<proteinExistence type="predicted"/>
<dbReference type="InterPro" id="IPR029063">
    <property type="entry name" value="SAM-dependent_MTases_sf"/>
</dbReference>
<dbReference type="CDD" id="cd02440">
    <property type="entry name" value="AdoMet_MTases"/>
    <property type="match status" value="1"/>
</dbReference>
<evidence type="ECO:0000256" key="10">
    <source>
        <dbReference type="ARBA" id="ARBA00048970"/>
    </source>
</evidence>
<evidence type="ECO:0000259" key="11">
    <source>
        <dbReference type="Pfam" id="PF01728"/>
    </source>
</evidence>
<evidence type="ECO:0000256" key="7">
    <source>
        <dbReference type="ARBA" id="ARBA00041129"/>
    </source>
</evidence>
<dbReference type="InterPro" id="IPR002877">
    <property type="entry name" value="RNA_MeTrfase_FtsJ_dom"/>
</dbReference>
<accession>A0A3B8WQV8</accession>
<evidence type="ECO:0000256" key="1">
    <source>
        <dbReference type="ARBA" id="ARBA00022552"/>
    </source>
</evidence>
<keyword evidence="2 12" id="KW-0489">Methyltransferase</keyword>
<evidence type="ECO:0000313" key="13">
    <source>
        <dbReference type="Proteomes" id="UP000261325"/>
    </source>
</evidence>
<organism evidence="12 13">
    <name type="scientific">Marinobacter nauticus</name>
    <name type="common">Marinobacter hydrocarbonoclasticus</name>
    <name type="synonym">Marinobacter aquaeolei</name>
    <dbReference type="NCBI Taxonomy" id="2743"/>
    <lineage>
        <taxon>Bacteria</taxon>
        <taxon>Pseudomonadati</taxon>
        <taxon>Pseudomonadota</taxon>
        <taxon>Gammaproteobacteria</taxon>
        <taxon>Pseudomonadales</taxon>
        <taxon>Marinobacteraceae</taxon>
        <taxon>Marinobacter</taxon>
    </lineage>
</organism>
<protein>
    <recommendedName>
        <fullName evidence="7">Ribosomal RNA large subunit methyltransferase E</fullName>
        <ecNumber evidence="6">2.1.1.166</ecNumber>
    </recommendedName>
    <alternativeName>
        <fullName evidence="9">23S rRNA Um2552 methyltransferase</fullName>
    </alternativeName>
    <alternativeName>
        <fullName evidence="8">rRNA (uridine-2'-O-)-methyltransferase</fullName>
    </alternativeName>
</protein>
<feature type="domain" description="Ribosomal RNA methyltransferase FtsJ" evidence="11">
    <location>
        <begin position="28"/>
        <end position="109"/>
    </location>
</feature>
<keyword evidence="1" id="KW-0698">rRNA processing</keyword>
<reference evidence="12 13" key="1">
    <citation type="journal article" date="2018" name="Nat. Biotechnol.">
        <title>A standardized bacterial taxonomy based on genome phylogeny substantially revises the tree of life.</title>
        <authorList>
            <person name="Parks D.H."/>
            <person name="Chuvochina M."/>
            <person name="Waite D.W."/>
            <person name="Rinke C."/>
            <person name="Skarshewski A."/>
            <person name="Chaumeil P.A."/>
            <person name="Hugenholtz P."/>
        </authorList>
    </citation>
    <scope>NUCLEOTIDE SEQUENCE [LARGE SCALE GENOMIC DNA]</scope>
    <source>
        <strain evidence="12">UBA9049</strain>
    </source>
</reference>
<dbReference type="GO" id="GO:0008650">
    <property type="term" value="F:rRNA (uridine-2'-O-)-methyltransferase activity"/>
    <property type="evidence" value="ECO:0007669"/>
    <property type="project" value="TreeGrafter"/>
</dbReference>
<comment type="catalytic activity">
    <reaction evidence="10">
        <text>uridine(2552) in 23S rRNA + S-adenosyl-L-methionine = 2'-O-methyluridine(2552) in 23S rRNA + S-adenosyl-L-homocysteine + H(+)</text>
        <dbReference type="Rhea" id="RHEA:42720"/>
        <dbReference type="Rhea" id="RHEA-COMP:10202"/>
        <dbReference type="Rhea" id="RHEA-COMP:10203"/>
        <dbReference type="ChEBI" id="CHEBI:15378"/>
        <dbReference type="ChEBI" id="CHEBI:57856"/>
        <dbReference type="ChEBI" id="CHEBI:59789"/>
        <dbReference type="ChEBI" id="CHEBI:65315"/>
        <dbReference type="ChEBI" id="CHEBI:74478"/>
        <dbReference type="EC" id="2.1.1.166"/>
    </reaction>
</comment>
<keyword evidence="3 12" id="KW-0808">Transferase</keyword>
<comment type="function">
    <text evidence="5">Specifically methylates the uridine in position 2552 of 23S rRNA at the 2'-O position of the ribose in the fully assembled 50S ribosomal subunit.</text>
</comment>
<feature type="non-terminal residue" evidence="12">
    <location>
        <position position="113"/>
    </location>
</feature>
<keyword evidence="4" id="KW-0949">S-adenosyl-L-methionine</keyword>
<comment type="caution">
    <text evidence="12">The sequence shown here is derived from an EMBL/GenBank/DDBJ whole genome shotgun (WGS) entry which is preliminary data.</text>
</comment>
<sequence>MARSKSSNRWLEEHVNDPFVKQAQQDGYRSRASYKLLEINNKDRLIKPTDLVVDLGSAPGGWSQVAAKLVGHKGRVVASDILPMDPIAGVEFIQGDFTEQEVFDQIMAILDGA</sequence>